<dbReference type="Gene3D" id="6.10.250.90">
    <property type="match status" value="1"/>
</dbReference>
<dbReference type="InterPro" id="IPR008672">
    <property type="entry name" value="Mad1"/>
</dbReference>
<dbReference type="GO" id="GO:0005635">
    <property type="term" value="C:nuclear envelope"/>
    <property type="evidence" value="ECO:0007669"/>
    <property type="project" value="TreeGrafter"/>
</dbReference>
<dbReference type="RefSeq" id="XP_041198242.1">
    <property type="nucleotide sequence ID" value="XM_041342097.1"/>
</dbReference>
<accession>A0A9P7ELM6</accession>
<evidence type="ECO:0000256" key="5">
    <source>
        <dbReference type="ARBA" id="ARBA00022776"/>
    </source>
</evidence>
<dbReference type="PANTHER" id="PTHR23168">
    <property type="entry name" value="MITOTIC SPINDLE ASSEMBLY CHECKPOINT PROTEIN MAD1 MITOTIC ARREST DEFICIENT-LIKE PROTEIN 1"/>
    <property type="match status" value="1"/>
</dbReference>
<dbReference type="GO" id="GO:0007094">
    <property type="term" value="P:mitotic spindle assembly checkpoint signaling"/>
    <property type="evidence" value="ECO:0007669"/>
    <property type="project" value="InterPro"/>
</dbReference>
<organism evidence="10 11">
    <name type="scientific">Suillus subaureus</name>
    <dbReference type="NCBI Taxonomy" id="48587"/>
    <lineage>
        <taxon>Eukaryota</taxon>
        <taxon>Fungi</taxon>
        <taxon>Dikarya</taxon>
        <taxon>Basidiomycota</taxon>
        <taxon>Agaricomycotina</taxon>
        <taxon>Agaricomycetes</taxon>
        <taxon>Agaricomycetidae</taxon>
        <taxon>Boletales</taxon>
        <taxon>Suillineae</taxon>
        <taxon>Suillaceae</taxon>
        <taxon>Suillus</taxon>
    </lineage>
</organism>
<dbReference type="GO" id="GO:0051315">
    <property type="term" value="P:attachment of mitotic spindle microtubules to kinetochore"/>
    <property type="evidence" value="ECO:0007669"/>
    <property type="project" value="TreeGrafter"/>
</dbReference>
<feature type="coiled-coil region" evidence="8">
    <location>
        <begin position="368"/>
        <end position="402"/>
    </location>
</feature>
<proteinExistence type="inferred from homology"/>
<protein>
    <recommendedName>
        <fullName evidence="3">Spindle assembly checkpoint component MAD1</fullName>
    </recommendedName>
</protein>
<evidence type="ECO:0000256" key="6">
    <source>
        <dbReference type="ARBA" id="ARBA00023242"/>
    </source>
</evidence>
<evidence type="ECO:0000256" key="7">
    <source>
        <dbReference type="ARBA" id="ARBA00023306"/>
    </source>
</evidence>
<dbReference type="GO" id="GO:0000776">
    <property type="term" value="C:kinetochore"/>
    <property type="evidence" value="ECO:0007669"/>
    <property type="project" value="TreeGrafter"/>
</dbReference>
<name>A0A9P7ELM6_9AGAM</name>
<keyword evidence="7" id="KW-0131">Cell cycle</keyword>
<dbReference type="GeneID" id="64636113"/>
<comment type="similarity">
    <text evidence="2">Belongs to the MAD1 family.</text>
</comment>
<evidence type="ECO:0000313" key="11">
    <source>
        <dbReference type="Proteomes" id="UP000807769"/>
    </source>
</evidence>
<dbReference type="GO" id="GO:0051301">
    <property type="term" value="P:cell division"/>
    <property type="evidence" value="ECO:0007669"/>
    <property type="project" value="UniProtKB-KW"/>
</dbReference>
<keyword evidence="4" id="KW-0132">Cell division</keyword>
<dbReference type="Pfam" id="PF05557">
    <property type="entry name" value="MAD"/>
    <property type="match status" value="1"/>
</dbReference>
<evidence type="ECO:0000256" key="1">
    <source>
        <dbReference type="ARBA" id="ARBA00004123"/>
    </source>
</evidence>
<evidence type="ECO:0000256" key="3">
    <source>
        <dbReference type="ARBA" id="ARBA00022019"/>
    </source>
</evidence>
<comment type="subcellular location">
    <subcellularLocation>
        <location evidence="1">Nucleus</location>
    </subcellularLocation>
</comment>
<evidence type="ECO:0000256" key="8">
    <source>
        <dbReference type="SAM" id="Coils"/>
    </source>
</evidence>
<evidence type="ECO:0000256" key="9">
    <source>
        <dbReference type="SAM" id="MobiDB-lite"/>
    </source>
</evidence>
<dbReference type="Gene3D" id="1.20.5.170">
    <property type="match status" value="1"/>
</dbReference>
<dbReference type="Proteomes" id="UP000807769">
    <property type="component" value="Unassembled WGS sequence"/>
</dbReference>
<sequence>MATPTMFNGSSTFSKPTTKGPLLSSRLATTKRDSLMAELEREKPDLKQIADPQHSTAKRQQRSNAFTSHIAHASLERQLLAAQASKTELEAKLREKDITIERLERDRRWFAEREEKEREEKLQEQSEREEEKRMADLELRQLRSSLTAVQENLAELEDEHSNLSRSHSQSFASYKSQSSVLARQNAALEKEVADLRTIAEERGNAVQNLQLQLDDAHAATDSSARSSNENENWSVVRDELQRQAGYLRSLESINAKLTTELARYKDRYASVEVLREEKRTLESKVAIMEELREKVAKLEAQVEAARQERKDWASKTSESNTSSQASISLVQNLSALRLANARLVEEHGANTALLRRREAELSNGDKIASEAREAADALQAEVQTLKEKVVRREQRAQLAEREARFLQALVASFTAEESAARESPAVDDLSQQRIQHLEQSIADYKSENSRLQNALDTAQADNAIGGPKRTRKDLVREIDAQKAAADSATKGLQEAQKNLTQQEGKIETLEQILFELRGEIGAGNHVPPGMRVLCLRDNPAQQWADLRQSVMDRLKSENEALIKRLRELESSGAVVANGGVPRDDLVPRESWEVLDKEKKELEEVVKQKEKRLLRLQQVFTAKSAEFREAIASMLGLKLAFYPNGQVRVTSIYDLSASFVFQPLTKPGENGEGARMQLIAQGEGGPQDLPQLMRFWVNEEQCIPGFLASVTLECYDKSKREYNICVTLGTIWCKAPGFMLVSR</sequence>
<dbReference type="GO" id="GO:0072686">
    <property type="term" value="C:mitotic spindle"/>
    <property type="evidence" value="ECO:0007669"/>
    <property type="project" value="TreeGrafter"/>
</dbReference>
<feature type="coiled-coil region" evidence="8">
    <location>
        <begin position="551"/>
        <end position="618"/>
    </location>
</feature>
<keyword evidence="11" id="KW-1185">Reference proteome</keyword>
<keyword evidence="6" id="KW-0539">Nucleus</keyword>
<keyword evidence="5" id="KW-0498">Mitosis</keyword>
<keyword evidence="8" id="KW-0175">Coiled coil</keyword>
<feature type="region of interest" description="Disordered" evidence="9">
    <location>
        <begin position="1"/>
        <end position="29"/>
    </location>
</feature>
<dbReference type="AlphaFoldDB" id="A0A9P7ELM6"/>
<feature type="region of interest" description="Disordered" evidence="9">
    <location>
        <begin position="41"/>
        <end position="67"/>
    </location>
</feature>
<dbReference type="SUPFAM" id="SSF75704">
    <property type="entry name" value="Mitotic arrest deficient-like 1, Mad1"/>
    <property type="match status" value="1"/>
</dbReference>
<reference evidence="10" key="1">
    <citation type="journal article" date="2020" name="New Phytol.">
        <title>Comparative genomics reveals dynamic genome evolution in host specialist ectomycorrhizal fungi.</title>
        <authorList>
            <person name="Lofgren L.A."/>
            <person name="Nguyen N.H."/>
            <person name="Vilgalys R."/>
            <person name="Ruytinx J."/>
            <person name="Liao H.L."/>
            <person name="Branco S."/>
            <person name="Kuo A."/>
            <person name="LaButti K."/>
            <person name="Lipzen A."/>
            <person name="Andreopoulos W."/>
            <person name="Pangilinan J."/>
            <person name="Riley R."/>
            <person name="Hundley H."/>
            <person name="Na H."/>
            <person name="Barry K."/>
            <person name="Grigoriev I.V."/>
            <person name="Stajich J.E."/>
            <person name="Kennedy P.G."/>
        </authorList>
    </citation>
    <scope>NUCLEOTIDE SEQUENCE</scope>
    <source>
        <strain evidence="10">MN1</strain>
    </source>
</reference>
<feature type="region of interest" description="Disordered" evidence="9">
    <location>
        <begin position="113"/>
        <end position="133"/>
    </location>
</feature>
<gene>
    <name evidence="10" type="ORF">BJ212DRAFT_1573785</name>
</gene>
<comment type="caution">
    <text evidence="10">The sequence shown here is derived from an EMBL/GenBank/DDBJ whole genome shotgun (WGS) entry which is preliminary data.</text>
</comment>
<dbReference type="EMBL" id="JABBWG010000003">
    <property type="protein sequence ID" value="KAG1824525.1"/>
    <property type="molecule type" value="Genomic_DNA"/>
</dbReference>
<evidence type="ECO:0000256" key="4">
    <source>
        <dbReference type="ARBA" id="ARBA00022618"/>
    </source>
</evidence>
<feature type="compositionally biased region" description="Polar residues" evidence="9">
    <location>
        <begin position="1"/>
        <end position="17"/>
    </location>
</feature>
<dbReference type="OrthoDB" id="331602at2759"/>
<dbReference type="PANTHER" id="PTHR23168:SF0">
    <property type="entry name" value="MITOTIC SPINDLE ASSEMBLY CHECKPOINT PROTEIN MAD1"/>
    <property type="match status" value="1"/>
</dbReference>
<feature type="coiled-coil region" evidence="8">
    <location>
        <begin position="434"/>
        <end position="519"/>
    </location>
</feature>
<feature type="coiled-coil region" evidence="8">
    <location>
        <begin position="247"/>
        <end position="315"/>
    </location>
</feature>
<dbReference type="Gene3D" id="3.30.457.60">
    <property type="match status" value="1"/>
</dbReference>
<evidence type="ECO:0000313" key="10">
    <source>
        <dbReference type="EMBL" id="KAG1824525.1"/>
    </source>
</evidence>
<evidence type="ECO:0000256" key="2">
    <source>
        <dbReference type="ARBA" id="ARBA00008029"/>
    </source>
</evidence>